<comment type="caution">
    <text evidence="6">The sequence shown here is derived from an EMBL/GenBank/DDBJ whole genome shotgun (WGS) entry which is preliminary data.</text>
</comment>
<sequence length="275" mass="30261">MDETGRQRNHQQNGIAFVVQLHCDSKKQVKQGGNKLSGVWNFALWAMVSSFVGMGIGGVVGKIICSFLKRSVYYVYSCCGGMITGLLLMEMVPHSIHYYGGLGVAAGMFNGYVFMKLIESQLHKHFYASDEALLPYFLFMAIILHSIPFGLNIGLNAGYTAYATSSFLLAFILHQIPEGVALIAALKAVKMSDWLFIVMMLVLAAAFGVSIWAGHELNIESVKLNALLTGGSIGSFCYVTMNEFLRKSIKGLSFAHFAFFFLVGIFSIKIYLLVL</sequence>
<evidence type="ECO:0000256" key="1">
    <source>
        <dbReference type="ARBA" id="ARBA00004141"/>
    </source>
</evidence>
<feature type="transmembrane region" description="Helical" evidence="5">
    <location>
        <begin position="73"/>
        <end position="92"/>
    </location>
</feature>
<organism evidence="6 7">
    <name type="scientific">Bacillus songklensis</name>
    <dbReference type="NCBI Taxonomy" id="1069116"/>
    <lineage>
        <taxon>Bacteria</taxon>
        <taxon>Bacillati</taxon>
        <taxon>Bacillota</taxon>
        <taxon>Bacilli</taxon>
        <taxon>Bacillales</taxon>
        <taxon>Bacillaceae</taxon>
        <taxon>Bacillus</taxon>
    </lineage>
</organism>
<evidence type="ECO:0000313" key="7">
    <source>
        <dbReference type="Proteomes" id="UP001595752"/>
    </source>
</evidence>
<dbReference type="Proteomes" id="UP001595752">
    <property type="component" value="Unassembled WGS sequence"/>
</dbReference>
<evidence type="ECO:0000313" key="6">
    <source>
        <dbReference type="EMBL" id="MFC3886168.1"/>
    </source>
</evidence>
<feature type="transmembrane region" description="Helical" evidence="5">
    <location>
        <begin position="253"/>
        <end position="274"/>
    </location>
</feature>
<evidence type="ECO:0000256" key="5">
    <source>
        <dbReference type="SAM" id="Phobius"/>
    </source>
</evidence>
<evidence type="ECO:0000256" key="3">
    <source>
        <dbReference type="ARBA" id="ARBA00022989"/>
    </source>
</evidence>
<proteinExistence type="predicted"/>
<keyword evidence="4 5" id="KW-0472">Membrane</keyword>
<dbReference type="EMBL" id="JBHRZT010000072">
    <property type="protein sequence ID" value="MFC3886168.1"/>
    <property type="molecule type" value="Genomic_DNA"/>
</dbReference>
<comment type="subcellular location">
    <subcellularLocation>
        <location evidence="1">Membrane</location>
        <topology evidence="1">Multi-pass membrane protein</topology>
    </subcellularLocation>
</comment>
<keyword evidence="3 5" id="KW-1133">Transmembrane helix</keyword>
<feature type="transmembrane region" description="Helical" evidence="5">
    <location>
        <begin position="224"/>
        <end position="241"/>
    </location>
</feature>
<name>A0ABV8B764_9BACI</name>
<feature type="transmembrane region" description="Helical" evidence="5">
    <location>
        <begin position="136"/>
        <end position="155"/>
    </location>
</feature>
<feature type="transmembrane region" description="Helical" evidence="5">
    <location>
        <begin position="42"/>
        <end position="61"/>
    </location>
</feature>
<feature type="transmembrane region" description="Helical" evidence="5">
    <location>
        <begin position="193"/>
        <end position="212"/>
    </location>
</feature>
<dbReference type="Pfam" id="PF02535">
    <property type="entry name" value="Zip"/>
    <property type="match status" value="1"/>
</dbReference>
<keyword evidence="7" id="KW-1185">Reference proteome</keyword>
<reference evidence="7" key="1">
    <citation type="journal article" date="2019" name="Int. J. Syst. Evol. Microbiol.">
        <title>The Global Catalogue of Microorganisms (GCM) 10K type strain sequencing project: providing services to taxonomists for standard genome sequencing and annotation.</title>
        <authorList>
            <consortium name="The Broad Institute Genomics Platform"/>
            <consortium name="The Broad Institute Genome Sequencing Center for Infectious Disease"/>
            <person name="Wu L."/>
            <person name="Ma J."/>
        </authorList>
    </citation>
    <scope>NUCLEOTIDE SEQUENCE [LARGE SCALE GENOMIC DNA]</scope>
    <source>
        <strain evidence="7">CCUG 61889</strain>
    </source>
</reference>
<accession>A0ABV8B764</accession>
<feature type="transmembrane region" description="Helical" evidence="5">
    <location>
        <begin position="98"/>
        <end position="115"/>
    </location>
</feature>
<protein>
    <submittedName>
        <fullName evidence="6">ZIP family metal transporter</fullName>
    </submittedName>
</protein>
<gene>
    <name evidence="6" type="ORF">ACFOU2_22845</name>
</gene>
<evidence type="ECO:0000256" key="4">
    <source>
        <dbReference type="ARBA" id="ARBA00023136"/>
    </source>
</evidence>
<dbReference type="InterPro" id="IPR003689">
    <property type="entry name" value="ZIP"/>
</dbReference>
<keyword evidence="2 5" id="KW-0812">Transmembrane</keyword>
<evidence type="ECO:0000256" key="2">
    <source>
        <dbReference type="ARBA" id="ARBA00022692"/>
    </source>
</evidence>